<organism evidence="1 2">
    <name type="scientific">Mesorhabditis spiculigera</name>
    <dbReference type="NCBI Taxonomy" id="96644"/>
    <lineage>
        <taxon>Eukaryota</taxon>
        <taxon>Metazoa</taxon>
        <taxon>Ecdysozoa</taxon>
        <taxon>Nematoda</taxon>
        <taxon>Chromadorea</taxon>
        <taxon>Rhabditida</taxon>
        <taxon>Rhabditina</taxon>
        <taxon>Rhabditomorpha</taxon>
        <taxon>Rhabditoidea</taxon>
        <taxon>Rhabditidae</taxon>
        <taxon>Mesorhabditinae</taxon>
        <taxon>Mesorhabditis</taxon>
    </lineage>
</organism>
<comment type="caution">
    <text evidence="1">The sequence shown here is derived from an EMBL/GenBank/DDBJ whole genome shotgun (WGS) entry which is preliminary data.</text>
</comment>
<accession>A0AA36G6B0</accession>
<reference evidence="1" key="1">
    <citation type="submission" date="2023-06" db="EMBL/GenBank/DDBJ databases">
        <authorList>
            <person name="Delattre M."/>
        </authorList>
    </citation>
    <scope>NUCLEOTIDE SEQUENCE</scope>
    <source>
        <strain evidence="1">AF72</strain>
    </source>
</reference>
<feature type="non-terminal residue" evidence="1">
    <location>
        <position position="133"/>
    </location>
</feature>
<keyword evidence="2" id="KW-1185">Reference proteome</keyword>
<dbReference type="EMBL" id="CATQJA010002662">
    <property type="protein sequence ID" value="CAJ0581072.1"/>
    <property type="molecule type" value="Genomic_DNA"/>
</dbReference>
<gene>
    <name evidence="1" type="ORF">MSPICULIGERA_LOCUS19241</name>
</gene>
<dbReference type="Proteomes" id="UP001177023">
    <property type="component" value="Unassembled WGS sequence"/>
</dbReference>
<dbReference type="AlphaFoldDB" id="A0AA36G6B0"/>
<name>A0AA36G6B0_9BILA</name>
<protein>
    <submittedName>
        <fullName evidence="1">Uncharacterized protein</fullName>
    </submittedName>
</protein>
<evidence type="ECO:0000313" key="2">
    <source>
        <dbReference type="Proteomes" id="UP001177023"/>
    </source>
</evidence>
<evidence type="ECO:0000313" key="1">
    <source>
        <dbReference type="EMBL" id="CAJ0581072.1"/>
    </source>
</evidence>
<sequence>MQVLASSKAMLEINNIAKDKPSLKTLLLFKDKALIAARMIFGGELLLWKAYVWTVYYHNRPGFQPLSEMEYRLMLHRIVSIPQMMLIIEEDPELHDILPLPPLPPNSNDHARKQCEEWIRRATIETKENLHDL</sequence>
<proteinExistence type="predicted"/>